<accession>G7NRW3</accession>
<sequence length="90" mass="10183">RYMGCFPMIFRKAREFIEILFGISLREVGPEDSYVFVNTLDLSCEGSVSDEQGVPQNRLLILILSVIFIEGNCASEEFIWEVLNAIGVYA</sequence>
<dbReference type="InterPro" id="IPR037445">
    <property type="entry name" value="MAGE"/>
</dbReference>
<dbReference type="InterPro" id="IPR041899">
    <property type="entry name" value="MAGE_WH2"/>
</dbReference>
<proteinExistence type="predicted"/>
<organism evidence="2">
    <name type="scientific">Macaca mulatta</name>
    <name type="common">Rhesus macaque</name>
    <dbReference type="NCBI Taxonomy" id="9544"/>
    <lineage>
        <taxon>Eukaryota</taxon>
        <taxon>Metazoa</taxon>
        <taxon>Chordata</taxon>
        <taxon>Craniata</taxon>
        <taxon>Vertebrata</taxon>
        <taxon>Euteleostomi</taxon>
        <taxon>Mammalia</taxon>
        <taxon>Eutheria</taxon>
        <taxon>Euarchontoglires</taxon>
        <taxon>Primates</taxon>
        <taxon>Haplorrhini</taxon>
        <taxon>Catarrhini</taxon>
        <taxon>Cercopithecidae</taxon>
        <taxon>Cercopithecinae</taxon>
        <taxon>Macaca</taxon>
    </lineage>
</organism>
<evidence type="ECO:0000313" key="2">
    <source>
        <dbReference type="EMBL" id="EHH31140.1"/>
    </source>
</evidence>
<dbReference type="PANTHER" id="PTHR11736">
    <property type="entry name" value="MELANOMA-ASSOCIATED ANTIGEN MAGE ANTIGEN"/>
    <property type="match status" value="1"/>
</dbReference>
<dbReference type="PANTHER" id="PTHR11736:SF17">
    <property type="entry name" value="MELANOMA-ASSOCIATED ANTIGEN C1"/>
    <property type="match status" value="1"/>
</dbReference>
<dbReference type="Gene3D" id="1.10.10.1210">
    <property type="entry name" value="MAGE homology domain, winged helix WH2 motif"/>
    <property type="match status" value="1"/>
</dbReference>
<dbReference type="AlphaFoldDB" id="G7NRW3"/>
<dbReference type="InterPro" id="IPR002190">
    <property type="entry name" value="MHD_dom"/>
</dbReference>
<dbReference type="EMBL" id="CM001273">
    <property type="protein sequence ID" value="EHH31140.1"/>
    <property type="molecule type" value="Genomic_DNA"/>
</dbReference>
<dbReference type="SMART" id="SM01373">
    <property type="entry name" value="MAGE"/>
    <property type="match status" value="1"/>
</dbReference>
<dbReference type="InterPro" id="IPR041898">
    <property type="entry name" value="MAGE_WH1"/>
</dbReference>
<evidence type="ECO:0000259" key="1">
    <source>
        <dbReference type="PROSITE" id="PS50838"/>
    </source>
</evidence>
<reference evidence="2" key="1">
    <citation type="journal article" date="2011" name="Nat. Biotechnol.">
        <title>Genome sequencing and comparison of two nonhuman primate animal models, the cynomolgus and Chinese rhesus macaques.</title>
        <authorList>
            <person name="Yan G."/>
            <person name="Zhang G."/>
            <person name="Fang X."/>
            <person name="Zhang Y."/>
            <person name="Li C."/>
            <person name="Ling F."/>
            <person name="Cooper D.N."/>
            <person name="Li Q."/>
            <person name="Li Y."/>
            <person name="van Gool A.J."/>
            <person name="Du H."/>
            <person name="Chen J."/>
            <person name="Chen R."/>
            <person name="Zhang P."/>
            <person name="Huang Z."/>
            <person name="Thompson J.R."/>
            <person name="Meng Y."/>
            <person name="Bai Y."/>
            <person name="Wang J."/>
            <person name="Zhuo M."/>
            <person name="Wang T."/>
            <person name="Huang Y."/>
            <person name="Wei L."/>
            <person name="Li J."/>
            <person name="Wang Z."/>
            <person name="Hu H."/>
            <person name="Yang P."/>
            <person name="Le L."/>
            <person name="Stenson P.D."/>
            <person name="Li B."/>
            <person name="Liu X."/>
            <person name="Ball E.V."/>
            <person name="An N."/>
            <person name="Huang Q."/>
            <person name="Zhang Y."/>
            <person name="Fan W."/>
            <person name="Zhang X."/>
            <person name="Li Y."/>
            <person name="Wang W."/>
            <person name="Katze M.G."/>
            <person name="Su B."/>
            <person name="Nielsen R."/>
            <person name="Yang H."/>
            <person name="Wang J."/>
            <person name="Wang X."/>
            <person name="Wang J."/>
        </authorList>
    </citation>
    <scope>NUCLEOTIDE SEQUENCE [LARGE SCALE GENOMIC DNA]</scope>
    <source>
        <strain evidence="2">CR-5</strain>
    </source>
</reference>
<gene>
    <name evidence="2" type="ORF">EGK_21010</name>
</gene>
<feature type="non-terminal residue" evidence="2">
    <location>
        <position position="90"/>
    </location>
</feature>
<dbReference type="Proteomes" id="UP000013456">
    <property type="component" value="Chromosome X"/>
</dbReference>
<dbReference type="PROSITE" id="PS50838">
    <property type="entry name" value="MAGE"/>
    <property type="match status" value="1"/>
</dbReference>
<name>G7NRW3_MACMU</name>
<dbReference type="Gene3D" id="1.10.10.1200">
    <property type="entry name" value="MAGE homology domain, winged helix WH1 motif"/>
    <property type="match status" value="1"/>
</dbReference>
<feature type="domain" description="MAGE" evidence="1">
    <location>
        <begin position="1"/>
        <end position="90"/>
    </location>
</feature>
<feature type="non-terminal residue" evidence="2">
    <location>
        <position position="1"/>
    </location>
</feature>
<protein>
    <recommendedName>
        <fullName evidence="1">MAGE domain-containing protein</fullName>
    </recommendedName>
</protein>